<name>A0A484HHY9_9BACT</name>
<dbReference type="SUPFAM" id="SSF48208">
    <property type="entry name" value="Six-hairpin glycosidases"/>
    <property type="match status" value="1"/>
</dbReference>
<dbReference type="InterPro" id="IPR008928">
    <property type="entry name" value="6-hairpin_glycosidase_sf"/>
</dbReference>
<gene>
    <name evidence="1" type="ORF">EPICR_10305</name>
</gene>
<dbReference type="EMBL" id="CAACVI010000001">
    <property type="protein sequence ID" value="VEN72805.1"/>
    <property type="molecule type" value="Genomic_DNA"/>
</dbReference>
<dbReference type="InterPro" id="IPR012341">
    <property type="entry name" value="6hp_glycosidase-like_sf"/>
</dbReference>
<reference evidence="1" key="1">
    <citation type="submission" date="2019-01" db="EMBL/GenBank/DDBJ databases">
        <authorList>
            <consortium name="Genoscope - CEA"/>
            <person name="William W."/>
        </authorList>
    </citation>
    <scope>NUCLEOTIDE SEQUENCE</scope>
    <source>
        <strain evidence="1">CR-1</strain>
    </source>
</reference>
<organism evidence="1">
    <name type="scientific">uncultured Desulfobacteraceae bacterium</name>
    <dbReference type="NCBI Taxonomy" id="218296"/>
    <lineage>
        <taxon>Bacteria</taxon>
        <taxon>Pseudomonadati</taxon>
        <taxon>Thermodesulfobacteriota</taxon>
        <taxon>Desulfobacteria</taxon>
        <taxon>Desulfobacterales</taxon>
        <taxon>Desulfobacteraceae</taxon>
        <taxon>environmental samples</taxon>
    </lineage>
</organism>
<keyword evidence="1" id="KW-0808">Transferase</keyword>
<dbReference type="Gene3D" id="1.50.10.10">
    <property type="match status" value="1"/>
</dbReference>
<accession>A0A484HHY9</accession>
<evidence type="ECO:0000313" key="1">
    <source>
        <dbReference type="EMBL" id="VEN72805.1"/>
    </source>
</evidence>
<proteinExistence type="predicted"/>
<protein>
    <submittedName>
        <fullName evidence="1">Phenyltransferase domain-containing protein</fullName>
    </submittedName>
</protein>
<dbReference type="GO" id="GO:0005975">
    <property type="term" value="P:carbohydrate metabolic process"/>
    <property type="evidence" value="ECO:0007669"/>
    <property type="project" value="InterPro"/>
</dbReference>
<sequence>MDMKTVVSSEKNAASLDIGAVCERILKTQKESGEIPWHDGGKTDPWDHVESAMGLCVGGRFGAARRAFEWMAARQLEDGSWHSSWRDGDPEDRTRDANMSSYIAAGALHYHLVTGDMDFLRDMWETVRAAIEFALGLQGEEGQIFWAVSPEGKVDRMSLLTGSSSVFFSVKCALEIARRLGRDMAPWRRALKRLKEAINDKPHLFNAAKSRHSMDWFYPALSGAVTGAAAEKRIDRRWKKYMVDGQGALCVSDEPWVTMAETSELALTLAAMGNRGQAGIVFDWISGKVFEDGSFWCGHTYPDMTVWPEEKMTWTNGVALIAADAIFHLTPAFCLFYHSSWDEDDFSFKGSGAPRPGRPIAIHLPEKGGVSS</sequence>
<dbReference type="GO" id="GO:0016740">
    <property type="term" value="F:transferase activity"/>
    <property type="evidence" value="ECO:0007669"/>
    <property type="project" value="UniProtKB-KW"/>
</dbReference>
<dbReference type="AlphaFoldDB" id="A0A484HHY9"/>